<dbReference type="RefSeq" id="WP_183274643.1">
    <property type="nucleotide sequence ID" value="NZ_JACHXV010000001.1"/>
</dbReference>
<organism evidence="7 8">
    <name type="scientific">Endobacter medicaginis</name>
    <dbReference type="NCBI Taxonomy" id="1181271"/>
    <lineage>
        <taxon>Bacteria</taxon>
        <taxon>Pseudomonadati</taxon>
        <taxon>Pseudomonadota</taxon>
        <taxon>Alphaproteobacteria</taxon>
        <taxon>Acetobacterales</taxon>
        <taxon>Acetobacteraceae</taxon>
        <taxon>Endobacter</taxon>
    </lineage>
</organism>
<dbReference type="InterPro" id="IPR036909">
    <property type="entry name" value="Cyt_c-like_dom_sf"/>
</dbReference>
<dbReference type="Gene3D" id="1.10.760.10">
    <property type="entry name" value="Cytochrome c-like domain"/>
    <property type="match status" value="1"/>
</dbReference>
<feature type="domain" description="Cytochrome c" evidence="6">
    <location>
        <begin position="173"/>
        <end position="261"/>
    </location>
</feature>
<accession>A0A839UZ17</accession>
<dbReference type="SUPFAM" id="SSF46626">
    <property type="entry name" value="Cytochrome c"/>
    <property type="match status" value="1"/>
</dbReference>
<comment type="caution">
    <text evidence="7">The sequence shown here is derived from an EMBL/GenBank/DDBJ whole genome shotgun (WGS) entry which is preliminary data.</text>
</comment>
<dbReference type="PROSITE" id="PS51007">
    <property type="entry name" value="CYTC"/>
    <property type="match status" value="1"/>
</dbReference>
<keyword evidence="2 4" id="KW-0479">Metal-binding</keyword>
<dbReference type="Proteomes" id="UP000557688">
    <property type="component" value="Unassembled WGS sequence"/>
</dbReference>
<keyword evidence="5" id="KW-0732">Signal</keyword>
<evidence type="ECO:0000256" key="2">
    <source>
        <dbReference type="ARBA" id="ARBA00022723"/>
    </source>
</evidence>
<dbReference type="GO" id="GO:0020037">
    <property type="term" value="F:heme binding"/>
    <property type="evidence" value="ECO:0007669"/>
    <property type="project" value="InterPro"/>
</dbReference>
<protein>
    <submittedName>
        <fullName evidence="7">Mono/diheme cytochrome c family protein</fullName>
    </submittedName>
</protein>
<dbReference type="InterPro" id="IPR009056">
    <property type="entry name" value="Cyt_c-like_dom"/>
</dbReference>
<evidence type="ECO:0000313" key="7">
    <source>
        <dbReference type="EMBL" id="MBB3172531.1"/>
    </source>
</evidence>
<dbReference type="Pfam" id="PF00034">
    <property type="entry name" value="Cytochrom_C"/>
    <property type="match status" value="1"/>
</dbReference>
<dbReference type="AlphaFoldDB" id="A0A839UZ17"/>
<keyword evidence="1 4" id="KW-0349">Heme</keyword>
<keyword evidence="3 4" id="KW-0408">Iron</keyword>
<name>A0A839UZ17_9PROT</name>
<evidence type="ECO:0000313" key="8">
    <source>
        <dbReference type="Proteomes" id="UP000557688"/>
    </source>
</evidence>
<evidence type="ECO:0000256" key="1">
    <source>
        <dbReference type="ARBA" id="ARBA00022617"/>
    </source>
</evidence>
<evidence type="ECO:0000256" key="4">
    <source>
        <dbReference type="PROSITE-ProRule" id="PRU00433"/>
    </source>
</evidence>
<evidence type="ECO:0000256" key="5">
    <source>
        <dbReference type="SAM" id="SignalP"/>
    </source>
</evidence>
<dbReference type="GO" id="GO:0046872">
    <property type="term" value="F:metal ion binding"/>
    <property type="evidence" value="ECO:0007669"/>
    <property type="project" value="UniProtKB-KW"/>
</dbReference>
<evidence type="ECO:0000259" key="6">
    <source>
        <dbReference type="PROSITE" id="PS51007"/>
    </source>
</evidence>
<sequence length="278" mass="28608">MEDSAMGWCVRRCCIVACVAALGLAMASGAQAAGVLAIVASGRSLSAADLLHVPGVKRADLSGPALGLGRDVAVVPLAALLDPGAGLSFRAADAFVAGIDAAAFASARRTGAEPWIAIETTPWPRRRNGDDRGPFALVWLGPGAAGVPRERWVDSLVAIAPLDGPALPVAQTARTQAGRAAFAADCAPCHRLLGAGDGALGPDLGQPMNATRYLTFEGFRSIVRDPRAVRAWPGQRMEGFSPAALPDAQLAAIWAYLGSLSPPAGRGRMPAPQHSPDR</sequence>
<dbReference type="EMBL" id="JACHXV010000001">
    <property type="protein sequence ID" value="MBB3172531.1"/>
    <property type="molecule type" value="Genomic_DNA"/>
</dbReference>
<feature type="signal peptide" evidence="5">
    <location>
        <begin position="1"/>
        <end position="32"/>
    </location>
</feature>
<feature type="chain" id="PRO_5032765724" evidence="5">
    <location>
        <begin position="33"/>
        <end position="278"/>
    </location>
</feature>
<gene>
    <name evidence="7" type="ORF">FHR90_000337</name>
</gene>
<keyword evidence="8" id="KW-1185">Reference proteome</keyword>
<reference evidence="7 8" key="1">
    <citation type="submission" date="2020-08" db="EMBL/GenBank/DDBJ databases">
        <title>Genomic Encyclopedia of Type Strains, Phase III (KMG-III): the genomes of soil and plant-associated and newly described type strains.</title>
        <authorList>
            <person name="Whitman W."/>
        </authorList>
    </citation>
    <scope>NUCLEOTIDE SEQUENCE [LARGE SCALE GENOMIC DNA]</scope>
    <source>
        <strain evidence="7 8">CECT 8088</strain>
    </source>
</reference>
<proteinExistence type="predicted"/>
<evidence type="ECO:0000256" key="3">
    <source>
        <dbReference type="ARBA" id="ARBA00023004"/>
    </source>
</evidence>
<dbReference type="GO" id="GO:0009055">
    <property type="term" value="F:electron transfer activity"/>
    <property type="evidence" value="ECO:0007669"/>
    <property type="project" value="InterPro"/>
</dbReference>